<dbReference type="HOGENOM" id="CLU_1881555_0_0_10"/>
<protein>
    <submittedName>
        <fullName evidence="1">Uncharacterized protein</fullName>
    </submittedName>
</protein>
<dbReference type="EMBL" id="AGXG01000088">
    <property type="protein sequence ID" value="EIY26842.1"/>
    <property type="molecule type" value="Genomic_DNA"/>
</dbReference>
<keyword evidence="2" id="KW-1185">Reference proteome</keyword>
<evidence type="ECO:0000313" key="2">
    <source>
        <dbReference type="Proteomes" id="UP000003741"/>
    </source>
</evidence>
<comment type="caution">
    <text evidence="1">The sequence shown here is derived from an EMBL/GenBank/DDBJ whole genome shotgun (WGS) entry which is preliminary data.</text>
</comment>
<name>I8VNB9_9BACE</name>
<dbReference type="Proteomes" id="UP000003741">
    <property type="component" value="Unassembled WGS sequence"/>
</dbReference>
<sequence length="135" mass="15892">MIEKNEFPFSLGGYGWQEEYKGFDIVVHVQKHKGISAYAFSSEKRIVWQESKTFGDKEELFQWGRSAIDRHLQFQKEETERKAVVKAEYYIKKGKEAALKAFSSAMYFSNIEGKEYEEALGFFQYELDKQFGKLK</sequence>
<evidence type="ECO:0000313" key="1">
    <source>
        <dbReference type="EMBL" id="EIY26842.1"/>
    </source>
</evidence>
<accession>I8VNB9</accession>
<dbReference type="AlphaFoldDB" id="I8VNB9"/>
<proteinExistence type="predicted"/>
<reference evidence="1 2" key="1">
    <citation type="submission" date="2012-02" db="EMBL/GenBank/DDBJ databases">
        <title>The Genome Sequence of Bacteroides cellulosilyticus CL02T12C19.</title>
        <authorList>
            <consortium name="The Broad Institute Genome Sequencing Platform"/>
            <person name="Earl A."/>
            <person name="Ward D."/>
            <person name="Feldgarden M."/>
            <person name="Gevers D."/>
            <person name="Zitomersky N.L."/>
            <person name="Coyne M.J."/>
            <person name="Comstock L.E."/>
            <person name="Young S.K."/>
            <person name="Zeng Q."/>
            <person name="Gargeya S."/>
            <person name="Fitzgerald M."/>
            <person name="Haas B."/>
            <person name="Abouelleil A."/>
            <person name="Alvarado L."/>
            <person name="Arachchi H.M."/>
            <person name="Berlin A."/>
            <person name="Chapman S.B."/>
            <person name="Gearin G."/>
            <person name="Goldberg J."/>
            <person name="Griggs A."/>
            <person name="Gujja S."/>
            <person name="Hansen M."/>
            <person name="Heiman D."/>
            <person name="Howarth C."/>
            <person name="Larimer J."/>
            <person name="Lui A."/>
            <person name="MacDonald P.J.P."/>
            <person name="McCowen C."/>
            <person name="Montmayeur A."/>
            <person name="Murphy C."/>
            <person name="Neiman D."/>
            <person name="Pearson M."/>
            <person name="Priest M."/>
            <person name="Roberts A."/>
            <person name="Saif S."/>
            <person name="Shea T."/>
            <person name="Sisk P."/>
            <person name="Stolte C."/>
            <person name="Sykes S."/>
            <person name="Wortman J."/>
            <person name="Nusbaum C."/>
            <person name="Birren B."/>
        </authorList>
    </citation>
    <scope>NUCLEOTIDE SEQUENCE [LARGE SCALE GENOMIC DNA]</scope>
    <source>
        <strain evidence="1 2">CL02T12C19</strain>
    </source>
</reference>
<dbReference type="RefSeq" id="WP_002560416.1">
    <property type="nucleotide sequence ID" value="NZ_JH724088.1"/>
</dbReference>
<organism evidence="1 2">
    <name type="scientific">Bacteroides cellulosilyticus CL02T12C19</name>
    <dbReference type="NCBI Taxonomy" id="997874"/>
    <lineage>
        <taxon>Bacteria</taxon>
        <taxon>Pseudomonadati</taxon>
        <taxon>Bacteroidota</taxon>
        <taxon>Bacteroidia</taxon>
        <taxon>Bacteroidales</taxon>
        <taxon>Bacteroidaceae</taxon>
        <taxon>Bacteroides</taxon>
    </lineage>
</organism>
<dbReference type="OrthoDB" id="1033992at2"/>
<gene>
    <name evidence="1" type="ORF">HMPREF1062_04035</name>
</gene>
<dbReference type="PATRIC" id="fig|997874.3.peg.4130"/>